<feature type="transmembrane region" description="Helical" evidence="7">
    <location>
        <begin position="239"/>
        <end position="261"/>
    </location>
</feature>
<evidence type="ECO:0000313" key="9">
    <source>
        <dbReference type="Proteomes" id="UP000472264"/>
    </source>
</evidence>
<evidence type="ECO:0000256" key="4">
    <source>
        <dbReference type="ARBA" id="ARBA00023136"/>
    </source>
</evidence>
<evidence type="ECO:0000256" key="1">
    <source>
        <dbReference type="ARBA" id="ARBA00004370"/>
    </source>
</evidence>
<protein>
    <recommendedName>
        <fullName evidence="7">Bestrophin homolog</fullName>
    </recommendedName>
</protein>
<name>A0A665XDK8_ECHNA</name>
<dbReference type="Proteomes" id="UP000472264">
    <property type="component" value="Chromosome 17"/>
</dbReference>
<sequence length="311" mass="36956">MTVSYTLEVANVRFGGFTKLLLRWRGSIYRLLYKDLLVFCGVYLFFSLFYRFLLTPKQQDLFERVALYCDQFTNTNFIPVLFVLGFYVTLAFNRWWGQYTSFPLPDNLMMVVSGNVHGADETGRLLRRTLMRYANLSSVLILRSISTRFSLNFFFQHFNCVQLFFILLCENLKMFESLHSDFNKYWMPLTWFSNLASRAREEGRVRDDIALRLLMDELNNYRAKCSLLFHYDWITIPLVYTQVVTIAVYSFFAFCVIGRQFLNPEKGYKDHKLDLYVPVFTLLQFFFYTGWLKVTQHTHASLVETDFILIM</sequence>
<evidence type="ECO:0000313" key="8">
    <source>
        <dbReference type="Ensembl" id="ENSENLP00000053974.1"/>
    </source>
</evidence>
<reference evidence="8" key="2">
    <citation type="submission" date="2025-08" db="UniProtKB">
        <authorList>
            <consortium name="Ensembl"/>
        </authorList>
    </citation>
    <scope>IDENTIFICATION</scope>
</reference>
<keyword evidence="7" id="KW-0868">Chloride</keyword>
<dbReference type="AlphaFoldDB" id="A0A665XDK8"/>
<keyword evidence="7" id="KW-1003">Cell membrane</keyword>
<dbReference type="PANTHER" id="PTHR10736">
    <property type="entry name" value="BESTROPHIN"/>
    <property type="match status" value="1"/>
</dbReference>
<keyword evidence="2 7" id="KW-0812">Transmembrane</keyword>
<reference evidence="8" key="3">
    <citation type="submission" date="2025-09" db="UniProtKB">
        <authorList>
            <consortium name="Ensembl"/>
        </authorList>
    </citation>
    <scope>IDENTIFICATION</scope>
</reference>
<dbReference type="Ensembl" id="ENSENLT00000055254.1">
    <property type="protein sequence ID" value="ENSENLP00000053974.1"/>
    <property type="gene ID" value="ENSENLG00000022502.1"/>
</dbReference>
<feature type="transmembrane region" description="Helical" evidence="7">
    <location>
        <begin position="149"/>
        <end position="168"/>
    </location>
</feature>
<evidence type="ECO:0000256" key="2">
    <source>
        <dbReference type="ARBA" id="ARBA00022692"/>
    </source>
</evidence>
<comment type="catalytic activity">
    <reaction evidence="5">
        <text>chloride(in) = chloride(out)</text>
        <dbReference type="Rhea" id="RHEA:29823"/>
        <dbReference type="ChEBI" id="CHEBI:17996"/>
    </reaction>
</comment>
<organism evidence="8 9">
    <name type="scientific">Echeneis naucrates</name>
    <name type="common">Live sharksucker</name>
    <dbReference type="NCBI Taxonomy" id="173247"/>
    <lineage>
        <taxon>Eukaryota</taxon>
        <taxon>Metazoa</taxon>
        <taxon>Chordata</taxon>
        <taxon>Craniata</taxon>
        <taxon>Vertebrata</taxon>
        <taxon>Euteleostomi</taxon>
        <taxon>Actinopterygii</taxon>
        <taxon>Neopterygii</taxon>
        <taxon>Teleostei</taxon>
        <taxon>Neoteleostei</taxon>
        <taxon>Acanthomorphata</taxon>
        <taxon>Carangaria</taxon>
        <taxon>Carangiformes</taxon>
        <taxon>Echeneidae</taxon>
        <taxon>Echeneis</taxon>
    </lineage>
</organism>
<dbReference type="Pfam" id="PF01062">
    <property type="entry name" value="Bestrophin"/>
    <property type="match status" value="1"/>
</dbReference>
<dbReference type="PANTHER" id="PTHR10736:SF55">
    <property type="entry name" value="BESTROPHIN-4"/>
    <property type="match status" value="1"/>
</dbReference>
<dbReference type="GO" id="GO:0005886">
    <property type="term" value="C:plasma membrane"/>
    <property type="evidence" value="ECO:0007669"/>
    <property type="project" value="UniProtKB-SubCell"/>
</dbReference>
<accession>A0A665XDK8</accession>
<proteinExistence type="inferred from homology"/>
<dbReference type="InterPro" id="IPR021134">
    <property type="entry name" value="Bestrophin-like"/>
</dbReference>
<evidence type="ECO:0000256" key="7">
    <source>
        <dbReference type="RuleBase" id="RU363126"/>
    </source>
</evidence>
<comment type="function">
    <text evidence="7">Forms chloride channels.</text>
</comment>
<dbReference type="GO" id="GO:0034707">
    <property type="term" value="C:chloride channel complex"/>
    <property type="evidence" value="ECO:0007669"/>
    <property type="project" value="UniProtKB-KW"/>
</dbReference>
<feature type="transmembrane region" description="Helical" evidence="7">
    <location>
        <begin position="273"/>
        <end position="291"/>
    </location>
</feature>
<dbReference type="InterPro" id="IPR000615">
    <property type="entry name" value="Bestrophin"/>
</dbReference>
<feature type="transmembrane region" description="Helical" evidence="7">
    <location>
        <begin position="73"/>
        <end position="92"/>
    </location>
</feature>
<gene>
    <name evidence="8" type="primary">best4</name>
</gene>
<keyword evidence="7" id="KW-0407">Ion channel</keyword>
<feature type="transmembrane region" description="Helical" evidence="7">
    <location>
        <begin position="31"/>
        <end position="53"/>
    </location>
</feature>
<evidence type="ECO:0000256" key="3">
    <source>
        <dbReference type="ARBA" id="ARBA00022989"/>
    </source>
</evidence>
<keyword evidence="7" id="KW-0813">Transport</keyword>
<dbReference type="GO" id="GO:0005254">
    <property type="term" value="F:chloride channel activity"/>
    <property type="evidence" value="ECO:0007669"/>
    <property type="project" value="UniProtKB-KW"/>
</dbReference>
<evidence type="ECO:0000256" key="5">
    <source>
        <dbReference type="ARBA" id="ARBA00024167"/>
    </source>
</evidence>
<keyword evidence="3 7" id="KW-1133">Transmembrane helix</keyword>
<comment type="subcellular location">
    <subcellularLocation>
        <location evidence="7">Cell membrane</location>
        <topology evidence="7">Multi-pass membrane protein</topology>
    </subcellularLocation>
    <subcellularLocation>
        <location evidence="1">Membrane</location>
    </subcellularLocation>
</comment>
<keyword evidence="9" id="KW-1185">Reference proteome</keyword>
<keyword evidence="7" id="KW-0406">Ion transport</keyword>
<evidence type="ECO:0000256" key="6">
    <source>
        <dbReference type="ARBA" id="ARBA00034769"/>
    </source>
</evidence>
<comment type="similarity">
    <text evidence="6 7">Belongs to the anion channel-forming bestrophin (TC 1.A.46) family. Calcium-sensitive chloride channel subfamily.</text>
</comment>
<keyword evidence="4 7" id="KW-0472">Membrane</keyword>
<keyword evidence="7" id="KW-0869">Chloride channel</keyword>
<reference evidence="8" key="1">
    <citation type="submission" date="2021-04" db="EMBL/GenBank/DDBJ databases">
        <authorList>
            <consortium name="Wellcome Sanger Institute Data Sharing"/>
        </authorList>
    </citation>
    <scope>NUCLEOTIDE SEQUENCE [LARGE SCALE GENOMIC DNA]</scope>
</reference>